<dbReference type="Proteomes" id="UP000095282">
    <property type="component" value="Unplaced"/>
</dbReference>
<dbReference type="InterPro" id="IPR010695">
    <property type="entry name" value="FAIM1"/>
</dbReference>
<dbReference type="Pfam" id="PF06905">
    <property type="entry name" value="FAIM1"/>
    <property type="match status" value="1"/>
</dbReference>
<keyword evidence="1" id="KW-1185">Reference proteome</keyword>
<protein>
    <submittedName>
        <fullName evidence="2">FBA_2 domain-containing protein</fullName>
    </submittedName>
</protein>
<reference evidence="2" key="1">
    <citation type="submission" date="2016-11" db="UniProtKB">
        <authorList>
            <consortium name="WormBaseParasite"/>
        </authorList>
    </citation>
    <scope>IDENTIFICATION</scope>
</reference>
<organism evidence="1 2">
    <name type="scientific">Caenorhabditis tropicalis</name>
    <dbReference type="NCBI Taxonomy" id="1561998"/>
    <lineage>
        <taxon>Eukaryota</taxon>
        <taxon>Metazoa</taxon>
        <taxon>Ecdysozoa</taxon>
        <taxon>Nematoda</taxon>
        <taxon>Chromadorea</taxon>
        <taxon>Rhabditida</taxon>
        <taxon>Rhabditina</taxon>
        <taxon>Rhabditomorpha</taxon>
        <taxon>Rhabditoidea</taxon>
        <taxon>Rhabditidae</taxon>
        <taxon>Peloderinae</taxon>
        <taxon>Caenorhabditis</taxon>
    </lineage>
</organism>
<dbReference type="GO" id="GO:0043066">
    <property type="term" value="P:negative regulation of apoptotic process"/>
    <property type="evidence" value="ECO:0007669"/>
    <property type="project" value="InterPro"/>
</dbReference>
<sequence length="178" mass="20714">MFVQVFYDIPSDFQWFEFKLEFQCLTGIGRVSVDDVVKWEGSDFDQPIKIGQKGNIVKIGMKSELSYIILVDDSPLPEFIRRHMERYATWEVKFEGLTTKVISDKKDDAQEVVMMGRKMKEVKKGFLSGGWSLLWTYGEVNFRIEFCFKGATWTETLFMDEVSHAPYVPRNGKSDDFS</sequence>
<evidence type="ECO:0000313" key="1">
    <source>
        <dbReference type="Proteomes" id="UP000095282"/>
    </source>
</evidence>
<accession>A0A1I7USL4</accession>
<dbReference type="WBParaSite" id="Csp11.Scaffold630.g18929.t1">
    <property type="protein sequence ID" value="Csp11.Scaffold630.g18929.t1"/>
    <property type="gene ID" value="Csp11.Scaffold630.g18929"/>
</dbReference>
<proteinExistence type="predicted"/>
<name>A0A1I7USL4_9PELO</name>
<evidence type="ECO:0000313" key="2">
    <source>
        <dbReference type="WBParaSite" id="Csp11.Scaffold630.g18929.t1"/>
    </source>
</evidence>
<dbReference type="AlphaFoldDB" id="A0A1I7USL4"/>